<protein>
    <recommendedName>
        <fullName evidence="1">2EXR domain-containing protein</fullName>
    </recommendedName>
</protein>
<dbReference type="HOGENOM" id="CLU_058063_0_0_1"/>
<organism evidence="2">
    <name type="scientific">Talaromyces marneffei PM1</name>
    <dbReference type="NCBI Taxonomy" id="1077442"/>
    <lineage>
        <taxon>Eukaryota</taxon>
        <taxon>Fungi</taxon>
        <taxon>Dikarya</taxon>
        <taxon>Ascomycota</taxon>
        <taxon>Pezizomycotina</taxon>
        <taxon>Eurotiomycetes</taxon>
        <taxon>Eurotiomycetidae</taxon>
        <taxon>Eurotiales</taxon>
        <taxon>Trichocomaceae</taxon>
        <taxon>Talaromyces</taxon>
        <taxon>Talaromyces sect. Talaromyces</taxon>
    </lineage>
</organism>
<accession>A0A093VVE1</accession>
<dbReference type="eggNOG" id="ENOG502SMMG">
    <property type="taxonomic scope" value="Eukaryota"/>
</dbReference>
<feature type="domain" description="2EXR" evidence="1">
    <location>
        <begin position="6"/>
        <end position="103"/>
    </location>
</feature>
<dbReference type="EMBL" id="JPOX01000007">
    <property type="protein sequence ID" value="KFX50601.1"/>
    <property type="molecule type" value="Genomic_DNA"/>
</dbReference>
<proteinExistence type="predicted"/>
<reference evidence="2" key="1">
    <citation type="journal article" date="2014" name="PLoS Genet.">
        <title>Signature Gene Expression Reveals Novel Clues to the Molecular Mechanisms of Dimorphic Transition in Penicillium marneffei.</title>
        <authorList>
            <person name="Yang E."/>
            <person name="Wang G."/>
            <person name="Cai J."/>
            <person name="Woo P.C."/>
            <person name="Lau S.K."/>
            <person name="Yuen K.-Y."/>
            <person name="Chow W.-N."/>
            <person name="Lin X."/>
        </authorList>
    </citation>
    <scope>NUCLEOTIDE SEQUENCE [LARGE SCALE GENOMIC DNA]</scope>
    <source>
        <strain evidence="2">PM1</strain>
    </source>
</reference>
<comment type="caution">
    <text evidence="2">The sequence shown here is derived from an EMBL/GenBank/DDBJ whole genome shotgun (WGS) entry which is preliminary data.</text>
</comment>
<dbReference type="PANTHER" id="PTHR35910:SF1">
    <property type="entry name" value="2EXR DOMAIN-CONTAINING PROTEIN"/>
    <property type="match status" value="1"/>
</dbReference>
<dbReference type="AlphaFoldDB" id="A0A093VVE1"/>
<gene>
    <name evidence="2" type="ORF">GQ26_0072740</name>
</gene>
<evidence type="ECO:0000313" key="2">
    <source>
        <dbReference type="EMBL" id="KFX50601.1"/>
    </source>
</evidence>
<dbReference type="InterPro" id="IPR045518">
    <property type="entry name" value="2EXR"/>
</dbReference>
<sequence length="381" mass="45265">MDSETFHYFPQLPPEIRRMIWELCLPYRVAQVDPCDTFFDGRKPEQVCDVERVTIENAKQPVIAFVNYESRRVALEHGLWFRENDTIIPVIKSIWVQPRRDVLHLNWTSERGYSWYRFEYSGDRNDLIHWLLDWMERIPMERGSIVAELIHPFKLHALLDGADDSKASESPIAKYQAQNNFTISTISHYTLFCPGHQIRLDVVMAAISLHITKESAVRSGLFGLWGDAPIQLIDVDDEVQLRKYEAIYREHVIDKEPKVQKIFEMLMSPRFQAAVKAWKRQVEWLMIASLAWYASTDEMTQPWRYKMDLEPDDLMSVWVPRLHKQEYVRMSEYSFNESHPWVKEAMAIMAILRPRIMVHYCTNECYIEGRLREGFCDYWKF</sequence>
<dbReference type="PANTHER" id="PTHR35910">
    <property type="entry name" value="2EXR DOMAIN-CONTAINING PROTEIN"/>
    <property type="match status" value="1"/>
</dbReference>
<name>A0A093VVE1_TALMA</name>
<dbReference type="Pfam" id="PF20150">
    <property type="entry name" value="2EXR"/>
    <property type="match status" value="1"/>
</dbReference>
<evidence type="ECO:0000259" key="1">
    <source>
        <dbReference type="Pfam" id="PF20150"/>
    </source>
</evidence>